<organism evidence="2">
    <name type="scientific">Babesia bigemina</name>
    <dbReference type="NCBI Taxonomy" id="5866"/>
    <lineage>
        <taxon>Eukaryota</taxon>
        <taxon>Sar</taxon>
        <taxon>Alveolata</taxon>
        <taxon>Apicomplexa</taxon>
        <taxon>Aconoidasida</taxon>
        <taxon>Piroplasmida</taxon>
        <taxon>Babesiidae</taxon>
        <taxon>Babesia</taxon>
    </lineage>
</organism>
<evidence type="ECO:0000313" key="2">
    <source>
        <dbReference type="EMBL" id="CDR71531.1"/>
    </source>
</evidence>
<dbReference type="KEGG" id="bbig:BBBOND_0001830"/>
<protein>
    <submittedName>
        <fullName evidence="2">Uncharacterized protein</fullName>
    </submittedName>
</protein>
<keyword evidence="1" id="KW-0175">Coiled coil</keyword>
<gene>
    <name evidence="2" type="ORF">BBBOND_0001830</name>
</gene>
<dbReference type="AlphaFoldDB" id="A0A061BJ80"/>
<reference evidence="2" key="1">
    <citation type="journal article" date="2014" name="Nucleic Acids Res.">
        <title>The evolutionary dynamics of variant antigen genes in Babesia reveal a history of genomic innovation underlying host-parasite interaction.</title>
        <authorList>
            <person name="Jackson A.P."/>
            <person name="Otto T.D."/>
            <person name="Darby A."/>
            <person name="Ramaprasad A."/>
            <person name="Xia D."/>
            <person name="Echaide I.E."/>
            <person name="Farber M."/>
            <person name="Gahlot S."/>
            <person name="Gamble J."/>
            <person name="Gupta D."/>
            <person name="Gupta Y."/>
            <person name="Jackson L."/>
            <person name="Malandrin L."/>
            <person name="Malas T.B."/>
            <person name="Moussa E."/>
            <person name="Nair M."/>
            <person name="Reid AJ."/>
            <person name="Sanders M."/>
            <person name="Sharma J."/>
            <person name="Tracey A."/>
            <person name="Quail M.A."/>
            <person name="Weir W."/>
            <person name="Wastling J.M."/>
            <person name="Hall N."/>
            <person name="Willadsen P."/>
            <person name="Lingelbach K."/>
            <person name="Shiels B."/>
            <person name="Tait A."/>
            <person name="Berriman M."/>
            <person name="Allred D.R."/>
            <person name="Pain A."/>
        </authorList>
    </citation>
    <scope>NUCLEOTIDE SEQUENCE</scope>
    <source>
        <strain evidence="2">Bond</strain>
    </source>
</reference>
<feature type="non-terminal residue" evidence="2">
    <location>
        <position position="400"/>
    </location>
</feature>
<dbReference type="GeneID" id="24561757"/>
<reference evidence="2" key="2">
    <citation type="submission" date="2014-06" db="EMBL/GenBank/DDBJ databases">
        <authorList>
            <person name="Aslett M."/>
            <person name="De Silva Nishadi"/>
        </authorList>
    </citation>
    <scope>NUCLEOTIDE SEQUENCE</scope>
    <source>
        <strain evidence="2">Bond</strain>
    </source>
</reference>
<evidence type="ECO:0000256" key="1">
    <source>
        <dbReference type="SAM" id="Coils"/>
    </source>
</evidence>
<dbReference type="VEuPathDB" id="PiroplasmaDB:BBBOND_0001830"/>
<name>A0A061BJ80_BABBI</name>
<dbReference type="EMBL" id="LK054984">
    <property type="protein sequence ID" value="CDR71531.1"/>
    <property type="molecule type" value="Genomic_DNA"/>
</dbReference>
<dbReference type="RefSeq" id="XP_012770477.1">
    <property type="nucleotide sequence ID" value="XM_012915023.1"/>
</dbReference>
<accession>A0A061BJ80</accession>
<feature type="coiled-coil region" evidence="1">
    <location>
        <begin position="255"/>
        <end position="282"/>
    </location>
</feature>
<sequence>MTSLNHNNNLCLVTLHFPSSTSCHCPDHGIVYSDLDRLCDGLMGFLSGVLSNIQGHLGQHKDTLNEAIASLNKNKHAGKKGFNAAIGSVVEGVRGYNANVKSSNEAVIEPLKKLLDYTKKNGGELIASINKIQVDKHDLDPQLADAARSFGDRLKEATERSKRCAEFLDPKANNNTKMKKNIYDLNDKLRDKVLHVRKLVEYESQRLASVHKRKDAELKETTEKIKTSFRNLKSCINKQVGDDIDKLVNDLKLRVQKILKKLREISTDLEKYVKQLEACMKKAESYVNVALEKVNKVLAESNEKDSSTKTYRMHSVVEQLKAAVLVLHSAGDDAKRKVQTEVTAALRAVITMDGELKADLFKVKKAIKEAVDKVDTNIKELGNNFPKDSSAGRVAGGRIS</sequence>
<proteinExistence type="predicted"/>